<gene>
    <name evidence="1" type="ORF">RZS28_11190</name>
</gene>
<reference evidence="1 2" key="1">
    <citation type="submission" date="2023-10" db="EMBL/GenBank/DDBJ databases">
        <title>Novel methanotroph of the genus Methylocapsa from a subarctic wetland.</title>
        <authorList>
            <person name="Belova S.E."/>
            <person name="Oshkin I.Y."/>
            <person name="Miroshnikov K."/>
            <person name="Dedysh S.N."/>
        </authorList>
    </citation>
    <scope>NUCLEOTIDE SEQUENCE [LARGE SCALE GENOMIC DNA]</scope>
    <source>
        <strain evidence="1 2">RX1</strain>
    </source>
</reference>
<dbReference type="InterPro" id="IPR036890">
    <property type="entry name" value="HATPase_C_sf"/>
</dbReference>
<keyword evidence="1" id="KW-0067">ATP-binding</keyword>
<dbReference type="SUPFAM" id="SSF55874">
    <property type="entry name" value="ATPase domain of HSP90 chaperone/DNA topoisomerase II/histidine kinase"/>
    <property type="match status" value="1"/>
</dbReference>
<dbReference type="Proteomes" id="UP001626536">
    <property type="component" value="Chromosome"/>
</dbReference>
<keyword evidence="2" id="KW-1185">Reference proteome</keyword>
<organism evidence="1 2">
    <name type="scientific">Methylocapsa polymorpha</name>
    <dbReference type="NCBI Taxonomy" id="3080828"/>
    <lineage>
        <taxon>Bacteria</taxon>
        <taxon>Pseudomonadati</taxon>
        <taxon>Pseudomonadota</taxon>
        <taxon>Alphaproteobacteria</taxon>
        <taxon>Hyphomicrobiales</taxon>
        <taxon>Beijerinckiaceae</taxon>
        <taxon>Methylocapsa</taxon>
    </lineage>
</organism>
<evidence type="ECO:0000313" key="2">
    <source>
        <dbReference type="Proteomes" id="UP001626536"/>
    </source>
</evidence>
<evidence type="ECO:0000313" key="1">
    <source>
        <dbReference type="EMBL" id="WOJ88397.1"/>
    </source>
</evidence>
<accession>A0ABZ0HNP5</accession>
<dbReference type="RefSeq" id="WP_407337834.1">
    <property type="nucleotide sequence ID" value="NZ_CP136862.1"/>
</dbReference>
<proteinExistence type="predicted"/>
<dbReference type="EMBL" id="CP136862">
    <property type="protein sequence ID" value="WOJ88397.1"/>
    <property type="molecule type" value="Genomic_DNA"/>
</dbReference>
<name>A0ABZ0HNP5_9HYPH</name>
<sequence length="516" mass="57626">MPHETPAPPIAAVPIRPGVSVLSILRHLNYKTWFALAEFVDNAVQSYFANRVQLEALHGPGFRLSVCIDVEATAPARLTIRDNAAGIARADFPRAFRPAAIPPDRTGLSEFGMGMKSAACWFAPRWSVRTKALGEMVERTIRFDVATIVRDQLEELEIGEAAAQESAHFTEVVLEEPYHLPVGRTVAKIKDHLTDIYRVYLRDGLLELRFNGEPLEYIAPRLLTAPFARDLSGPTREWRREIQFDLGGGLSARGFAGLMDPMNTARSGFALFRRGRLIEGSGDEGYRPALIFGQAGSFRWRRLFGELHLEGFEVSHTKDGFRWDENEQPFLELLKDELDDEALPLLRQADLYRVQAARNEVAEAAQRAITRAVEVMQATLPEALPRVADEPPVETDTAPLALEPTLATRELRINFRDQTWIIRIELSNDPAQGEWLSVSDQVAVNGGPQVVEIRLSMAHPFMVSFAQFDPDDIEPLLRVAAGLALAEKLARGAGVRMAKTVRRNLNELLREALSRP</sequence>
<dbReference type="GO" id="GO:0005524">
    <property type="term" value="F:ATP binding"/>
    <property type="evidence" value="ECO:0007669"/>
    <property type="project" value="UniProtKB-KW"/>
</dbReference>
<keyword evidence="1" id="KW-0547">Nucleotide-binding</keyword>
<dbReference type="Pfam" id="PF13589">
    <property type="entry name" value="HATPase_c_3"/>
    <property type="match status" value="1"/>
</dbReference>
<dbReference type="Gene3D" id="3.30.565.10">
    <property type="entry name" value="Histidine kinase-like ATPase, C-terminal domain"/>
    <property type="match status" value="1"/>
</dbReference>
<protein>
    <submittedName>
        <fullName evidence="1">ATP-binding protein</fullName>
    </submittedName>
</protein>